<gene>
    <name evidence="2" type="ORF">RXV79_04500</name>
</gene>
<evidence type="ECO:0000313" key="2">
    <source>
        <dbReference type="EMBL" id="WOB09322.1"/>
    </source>
</evidence>
<dbReference type="EMBL" id="CP136336">
    <property type="protein sequence ID" value="WOB09322.1"/>
    <property type="molecule type" value="Genomic_DNA"/>
</dbReference>
<accession>A0ABZ0CWG3</accession>
<dbReference type="SUPFAM" id="SSF53474">
    <property type="entry name" value="alpha/beta-Hydrolases"/>
    <property type="match status" value="1"/>
</dbReference>
<evidence type="ECO:0000259" key="1">
    <source>
        <dbReference type="Pfam" id="PF12146"/>
    </source>
</evidence>
<organism evidence="2 3">
    <name type="scientific">Piscinibacter gummiphilus</name>
    <dbReference type="NCBI Taxonomy" id="946333"/>
    <lineage>
        <taxon>Bacteria</taxon>
        <taxon>Pseudomonadati</taxon>
        <taxon>Pseudomonadota</taxon>
        <taxon>Betaproteobacteria</taxon>
        <taxon>Burkholderiales</taxon>
        <taxon>Sphaerotilaceae</taxon>
        <taxon>Piscinibacter</taxon>
    </lineage>
</organism>
<dbReference type="InterPro" id="IPR029058">
    <property type="entry name" value="AB_hydrolase_fold"/>
</dbReference>
<evidence type="ECO:0000313" key="3">
    <source>
        <dbReference type="Proteomes" id="UP001303946"/>
    </source>
</evidence>
<protein>
    <submittedName>
        <fullName evidence="2">Alpha/beta fold hydrolase</fullName>
    </submittedName>
</protein>
<keyword evidence="2" id="KW-0378">Hydrolase</keyword>
<dbReference type="RefSeq" id="WP_316702277.1">
    <property type="nucleotide sequence ID" value="NZ_CP136336.1"/>
</dbReference>
<name>A0ABZ0CWG3_9BURK</name>
<reference evidence="2 3" key="1">
    <citation type="submission" date="2023-10" db="EMBL/GenBank/DDBJ databases">
        <title>Bacteria for the degradation of biodegradable plastic PBAT(Polybutylene adipate terephthalate).</title>
        <authorList>
            <person name="Weon H.-Y."/>
            <person name="Yeon J."/>
        </authorList>
    </citation>
    <scope>NUCLEOTIDE SEQUENCE [LARGE SCALE GENOMIC DNA]</scope>
    <source>
        <strain evidence="2 3">SBD 7-3</strain>
    </source>
</reference>
<feature type="domain" description="Serine aminopeptidase S33" evidence="1">
    <location>
        <begin position="73"/>
        <end position="205"/>
    </location>
</feature>
<dbReference type="Pfam" id="PF12146">
    <property type="entry name" value="Hydrolase_4"/>
    <property type="match status" value="1"/>
</dbReference>
<dbReference type="Gene3D" id="3.40.50.1820">
    <property type="entry name" value="alpha/beta hydrolase"/>
    <property type="match status" value="1"/>
</dbReference>
<dbReference type="GO" id="GO:0016787">
    <property type="term" value="F:hydrolase activity"/>
    <property type="evidence" value="ECO:0007669"/>
    <property type="project" value="UniProtKB-KW"/>
</dbReference>
<proteinExistence type="predicted"/>
<dbReference type="InterPro" id="IPR022742">
    <property type="entry name" value="Hydrolase_4"/>
</dbReference>
<dbReference type="Proteomes" id="UP001303946">
    <property type="component" value="Chromosome"/>
</dbReference>
<keyword evidence="3" id="KW-1185">Reference proteome</keyword>
<sequence>MGELAGAGWQSITGGRSGARWWWHRQLKKPFFGRFMKPWRWPQGVPAEGWQRVTIASGSHAELAAVVAESAASVRGVVVCAHPMGLASKGFWLRNGHAQRLLDDGFHVVLFDFNGFGESPSTNFDWPADIVAAGQWARRRFPGLPVHAMGASFGAMHALNAMHHADYPFDRVVAESCAATLPLFWKAYPFAHTVLQVGRFFAPAMERGLRAEWNIQHLKPGARLLLIHSRGDTWTPVFHGDRLQAAAPRGVQLTRLTLERADHTHGLRDEPDTYWPAVREFLAAD</sequence>